<dbReference type="InterPro" id="IPR002716">
    <property type="entry name" value="PIN_dom"/>
</dbReference>
<evidence type="ECO:0000256" key="3">
    <source>
        <dbReference type="ARBA" id="ARBA00022722"/>
    </source>
</evidence>
<gene>
    <name evidence="8" type="primary">vapC</name>
    <name evidence="10" type="ORF">JAO75_12900</name>
</gene>
<evidence type="ECO:0000256" key="5">
    <source>
        <dbReference type="ARBA" id="ARBA00022801"/>
    </source>
</evidence>
<evidence type="ECO:0000256" key="1">
    <source>
        <dbReference type="ARBA" id="ARBA00001946"/>
    </source>
</evidence>
<keyword evidence="11" id="KW-1185">Reference proteome</keyword>
<dbReference type="InterPro" id="IPR050556">
    <property type="entry name" value="Type_II_TA_system_RNase"/>
</dbReference>
<dbReference type="EMBL" id="JAELXT010000011">
    <property type="protein sequence ID" value="MBJ6126302.1"/>
    <property type="molecule type" value="Genomic_DNA"/>
</dbReference>
<feature type="binding site" evidence="8">
    <location>
        <position position="102"/>
    </location>
    <ligand>
        <name>Mg(2+)</name>
        <dbReference type="ChEBI" id="CHEBI:18420"/>
    </ligand>
</feature>
<dbReference type="SUPFAM" id="SSF88723">
    <property type="entry name" value="PIN domain-like"/>
    <property type="match status" value="1"/>
</dbReference>
<dbReference type="Pfam" id="PF01850">
    <property type="entry name" value="PIN"/>
    <property type="match status" value="1"/>
</dbReference>
<evidence type="ECO:0000256" key="8">
    <source>
        <dbReference type="HAMAP-Rule" id="MF_00265"/>
    </source>
</evidence>
<evidence type="ECO:0000313" key="11">
    <source>
        <dbReference type="Proteomes" id="UP000620670"/>
    </source>
</evidence>
<dbReference type="InterPro" id="IPR022907">
    <property type="entry name" value="VapC_family"/>
</dbReference>
<dbReference type="CDD" id="cd18735">
    <property type="entry name" value="PIN_HiVapC1-like"/>
    <property type="match status" value="1"/>
</dbReference>
<evidence type="ECO:0000313" key="10">
    <source>
        <dbReference type="EMBL" id="MBJ6126302.1"/>
    </source>
</evidence>
<protein>
    <recommendedName>
        <fullName evidence="8">Ribonuclease VapC</fullName>
        <shortName evidence="8">RNase VapC</shortName>
        <ecNumber evidence="8">3.1.-.-</ecNumber>
    </recommendedName>
    <alternativeName>
        <fullName evidence="8">Toxin VapC</fullName>
    </alternativeName>
</protein>
<comment type="caution">
    <text evidence="10">The sequence shown here is derived from an EMBL/GenBank/DDBJ whole genome shotgun (WGS) entry which is preliminary data.</text>
</comment>
<sequence length="138" mass="15345">MTAPPRYLLDTNICIYIRRERPQAVLNRFKVLPPGSTAISVITYGELTYGVRKSLEPRKAMMILEELTALIPVLPLAVDVAEAYGAIRADLAARGELIGNNDLWIAAHARSLEVILVTNNEKEFQRVDGLTIENWAKG</sequence>
<organism evidence="10 11">
    <name type="scientific">Microvirga splendida</name>
    <dbReference type="NCBI Taxonomy" id="2795727"/>
    <lineage>
        <taxon>Bacteria</taxon>
        <taxon>Pseudomonadati</taxon>
        <taxon>Pseudomonadota</taxon>
        <taxon>Alphaproteobacteria</taxon>
        <taxon>Hyphomicrobiales</taxon>
        <taxon>Methylobacteriaceae</taxon>
        <taxon>Microvirga</taxon>
    </lineage>
</organism>
<evidence type="ECO:0000259" key="9">
    <source>
        <dbReference type="Pfam" id="PF01850"/>
    </source>
</evidence>
<feature type="domain" description="PIN" evidence="9">
    <location>
        <begin position="7"/>
        <end position="129"/>
    </location>
</feature>
<dbReference type="InterPro" id="IPR029060">
    <property type="entry name" value="PIN-like_dom_sf"/>
</dbReference>
<dbReference type="PANTHER" id="PTHR33653:SF1">
    <property type="entry name" value="RIBONUCLEASE VAPC2"/>
    <property type="match status" value="1"/>
</dbReference>
<keyword evidence="2 8" id="KW-1277">Toxin-antitoxin system</keyword>
<dbReference type="PANTHER" id="PTHR33653">
    <property type="entry name" value="RIBONUCLEASE VAPC2"/>
    <property type="match status" value="1"/>
</dbReference>
<keyword evidence="5 8" id="KW-0378">Hydrolase</keyword>
<keyword evidence="4 8" id="KW-0479">Metal-binding</keyword>
<dbReference type="Proteomes" id="UP000620670">
    <property type="component" value="Unassembled WGS sequence"/>
</dbReference>
<dbReference type="EC" id="3.1.-.-" evidence="8"/>
<keyword evidence="8" id="KW-0800">Toxin</keyword>
<accession>A0ABS0Y1X3</accession>
<name>A0ABS0Y1X3_9HYPH</name>
<reference evidence="11" key="1">
    <citation type="submission" date="2020-12" db="EMBL/GenBank/DDBJ databases">
        <title>Hymenobacter sp.</title>
        <authorList>
            <person name="Kim M.K."/>
        </authorList>
    </citation>
    <scope>NUCLEOTIDE SEQUENCE [LARGE SCALE GENOMIC DNA]</scope>
    <source>
        <strain evidence="11">BT325</strain>
    </source>
</reference>
<dbReference type="Gene3D" id="3.40.50.1010">
    <property type="entry name" value="5'-nuclease"/>
    <property type="match status" value="1"/>
</dbReference>
<keyword evidence="3 8" id="KW-0540">Nuclease</keyword>
<evidence type="ECO:0000256" key="4">
    <source>
        <dbReference type="ARBA" id="ARBA00022723"/>
    </source>
</evidence>
<comment type="function">
    <text evidence="8">Toxic component of a toxin-antitoxin (TA) system. An RNase.</text>
</comment>
<comment type="similarity">
    <text evidence="7 8">Belongs to the PINc/VapC protein family.</text>
</comment>
<proteinExistence type="inferred from homology"/>
<evidence type="ECO:0000256" key="6">
    <source>
        <dbReference type="ARBA" id="ARBA00022842"/>
    </source>
</evidence>
<evidence type="ECO:0000256" key="7">
    <source>
        <dbReference type="ARBA" id="ARBA00038093"/>
    </source>
</evidence>
<dbReference type="RefSeq" id="WP_199049547.1">
    <property type="nucleotide sequence ID" value="NZ_JAELXT010000011.1"/>
</dbReference>
<evidence type="ECO:0000256" key="2">
    <source>
        <dbReference type="ARBA" id="ARBA00022649"/>
    </source>
</evidence>
<keyword evidence="6 8" id="KW-0460">Magnesium</keyword>
<feature type="binding site" evidence="8">
    <location>
        <position position="10"/>
    </location>
    <ligand>
        <name>Mg(2+)</name>
        <dbReference type="ChEBI" id="CHEBI:18420"/>
    </ligand>
</feature>
<dbReference type="HAMAP" id="MF_00265">
    <property type="entry name" value="VapC_Nob1"/>
    <property type="match status" value="1"/>
</dbReference>
<comment type="cofactor">
    <cofactor evidence="1 8">
        <name>Mg(2+)</name>
        <dbReference type="ChEBI" id="CHEBI:18420"/>
    </cofactor>
</comment>